<organism evidence="1 2">
    <name type="scientific">Duganella radicis</name>
    <dbReference type="NCBI Taxonomy" id="551988"/>
    <lineage>
        <taxon>Bacteria</taxon>
        <taxon>Pseudomonadati</taxon>
        <taxon>Pseudomonadota</taxon>
        <taxon>Betaproteobacteria</taxon>
        <taxon>Burkholderiales</taxon>
        <taxon>Oxalobacteraceae</taxon>
        <taxon>Telluria group</taxon>
        <taxon>Duganella</taxon>
    </lineage>
</organism>
<dbReference type="InterPro" id="IPR028082">
    <property type="entry name" value="Peripla_BP_I"/>
</dbReference>
<gene>
    <name evidence="1" type="ORF">GM676_08840</name>
</gene>
<dbReference type="EMBL" id="WNKY01000007">
    <property type="protein sequence ID" value="MTV37690.1"/>
    <property type="molecule type" value="Genomic_DNA"/>
</dbReference>
<dbReference type="Gene3D" id="3.40.50.2300">
    <property type="match status" value="1"/>
</dbReference>
<dbReference type="AlphaFoldDB" id="A0A6L6PF45"/>
<name>A0A6L6PF45_9BURK</name>
<evidence type="ECO:0000313" key="1">
    <source>
        <dbReference type="EMBL" id="MTV37690.1"/>
    </source>
</evidence>
<protein>
    <submittedName>
        <fullName evidence="1">Substrate-binding domain-containing protein</fullName>
    </submittedName>
</protein>
<accession>A0A6L6PF45</accession>
<keyword evidence="2" id="KW-1185">Reference proteome</keyword>
<proteinExistence type="predicted"/>
<reference evidence="1 2" key="1">
    <citation type="submission" date="2019-11" db="EMBL/GenBank/DDBJ databases">
        <title>Type strains purchased from KCTC, JCM and DSMZ.</title>
        <authorList>
            <person name="Lu H."/>
        </authorList>
    </citation>
    <scope>NUCLEOTIDE SEQUENCE [LARGE SCALE GENOMIC DNA]</scope>
    <source>
        <strain evidence="1 2">KCTC 22382</strain>
    </source>
</reference>
<comment type="caution">
    <text evidence="1">The sequence shown here is derived from an EMBL/GenBank/DDBJ whole genome shotgun (WGS) entry which is preliminary data.</text>
</comment>
<dbReference type="Proteomes" id="UP000475582">
    <property type="component" value="Unassembled WGS sequence"/>
</dbReference>
<sequence length="202" mass="21828">MFFESGALATSYVLKTFKGQALRMAWFPGPADARWAMNFDAAVRKTLDAGKGELKSLTLVEGGWGAPYITVQSGLVRLVAKAGPVDVILANGPAAEFSARFFPTAGQQLKIVSLYATEGVVTEMKKGRITAMVANSPVAEARVAVDLAVRALERQRMPKTVHIPLRLITQNEIASYSVDDALAPLNLRMPLPKLPPVQNARH</sequence>
<evidence type="ECO:0000313" key="2">
    <source>
        <dbReference type="Proteomes" id="UP000475582"/>
    </source>
</evidence>
<dbReference type="SUPFAM" id="SSF53822">
    <property type="entry name" value="Periplasmic binding protein-like I"/>
    <property type="match status" value="1"/>
</dbReference>